<name>A0ABS8VEI3_DATST</name>
<dbReference type="EMBL" id="JACEIK010004242">
    <property type="protein sequence ID" value="MCD9644761.1"/>
    <property type="molecule type" value="Genomic_DNA"/>
</dbReference>
<proteinExistence type="predicted"/>
<organism evidence="2 3">
    <name type="scientific">Datura stramonium</name>
    <name type="common">Jimsonweed</name>
    <name type="synonym">Common thornapple</name>
    <dbReference type="NCBI Taxonomy" id="4076"/>
    <lineage>
        <taxon>Eukaryota</taxon>
        <taxon>Viridiplantae</taxon>
        <taxon>Streptophyta</taxon>
        <taxon>Embryophyta</taxon>
        <taxon>Tracheophyta</taxon>
        <taxon>Spermatophyta</taxon>
        <taxon>Magnoliopsida</taxon>
        <taxon>eudicotyledons</taxon>
        <taxon>Gunneridae</taxon>
        <taxon>Pentapetalae</taxon>
        <taxon>asterids</taxon>
        <taxon>lamiids</taxon>
        <taxon>Solanales</taxon>
        <taxon>Solanaceae</taxon>
        <taxon>Solanoideae</taxon>
        <taxon>Datureae</taxon>
        <taxon>Datura</taxon>
    </lineage>
</organism>
<protein>
    <submittedName>
        <fullName evidence="2">Uncharacterized protein</fullName>
    </submittedName>
</protein>
<feature type="region of interest" description="Disordered" evidence="1">
    <location>
        <begin position="63"/>
        <end position="87"/>
    </location>
</feature>
<keyword evidence="3" id="KW-1185">Reference proteome</keyword>
<gene>
    <name evidence="2" type="ORF">HAX54_033191</name>
</gene>
<evidence type="ECO:0000313" key="3">
    <source>
        <dbReference type="Proteomes" id="UP000823775"/>
    </source>
</evidence>
<evidence type="ECO:0000256" key="1">
    <source>
        <dbReference type="SAM" id="MobiDB-lite"/>
    </source>
</evidence>
<evidence type="ECO:0000313" key="2">
    <source>
        <dbReference type="EMBL" id="MCD9644761.1"/>
    </source>
</evidence>
<feature type="compositionally biased region" description="Low complexity" evidence="1">
    <location>
        <begin position="63"/>
        <end position="72"/>
    </location>
</feature>
<dbReference type="Proteomes" id="UP000823775">
    <property type="component" value="Unassembled WGS sequence"/>
</dbReference>
<reference evidence="2 3" key="1">
    <citation type="journal article" date="2021" name="BMC Genomics">
        <title>Datura genome reveals duplications of psychoactive alkaloid biosynthetic genes and high mutation rate following tissue culture.</title>
        <authorList>
            <person name="Rajewski A."/>
            <person name="Carter-House D."/>
            <person name="Stajich J."/>
            <person name="Litt A."/>
        </authorList>
    </citation>
    <scope>NUCLEOTIDE SEQUENCE [LARGE SCALE GENOMIC DNA]</scope>
    <source>
        <strain evidence="2">AR-01</strain>
    </source>
</reference>
<accession>A0ABS8VEI3</accession>
<feature type="non-terminal residue" evidence="2">
    <location>
        <position position="1"/>
    </location>
</feature>
<sequence>VFAPTEYWYSPAVAGLAPVEVEVQGFKPLARPVLHLCFADQDRKNAGVAPDTFCVPNILYRTSSSSGSRGSSPAFRRCSVGTAMKKF</sequence>
<comment type="caution">
    <text evidence="2">The sequence shown here is derived from an EMBL/GenBank/DDBJ whole genome shotgun (WGS) entry which is preliminary data.</text>
</comment>